<dbReference type="EMBL" id="CP026109">
    <property type="protein sequence ID" value="AUT76587.1"/>
    <property type="molecule type" value="Genomic_DNA"/>
</dbReference>
<gene>
    <name evidence="1" type="ORF">C2L64_51580</name>
</gene>
<name>A0AAN1JM59_9BURK</name>
<dbReference type="Proteomes" id="UP000236649">
    <property type="component" value="Chromosome 5"/>
</dbReference>
<dbReference type="InterPro" id="IPR034154">
    <property type="entry name" value="TOPRIM_DnaG/twinkle"/>
</dbReference>
<reference evidence="1 2" key="1">
    <citation type="submission" date="2018-01" db="EMBL/GenBank/DDBJ databases">
        <title>Species boundaries and ecological features among Paraburkholderia terrae DSMZ17804T, P. hospita DSMZ17164T and P. caribensis DSMZ13236T.</title>
        <authorList>
            <person name="Pratama A.A."/>
        </authorList>
    </citation>
    <scope>NUCLEOTIDE SEQUENCE [LARGE SCALE GENOMIC DNA]</scope>
    <source>
        <strain evidence="1 2">DSM 17164</strain>
    </source>
</reference>
<dbReference type="KEGG" id="phs:C2L64_51580"/>
<proteinExistence type="predicted"/>
<evidence type="ECO:0000313" key="1">
    <source>
        <dbReference type="EMBL" id="AUT76587.1"/>
    </source>
</evidence>
<accession>A0AAN1JM59</accession>
<evidence type="ECO:0000313" key="2">
    <source>
        <dbReference type="Proteomes" id="UP000236649"/>
    </source>
</evidence>
<evidence type="ECO:0008006" key="3">
    <source>
        <dbReference type="Google" id="ProtNLM"/>
    </source>
</evidence>
<dbReference type="CDD" id="cd01029">
    <property type="entry name" value="TOPRIM_primases"/>
    <property type="match status" value="1"/>
</dbReference>
<protein>
    <recommendedName>
        <fullName evidence="3">Toprim domain-containing protein</fullName>
    </recommendedName>
</protein>
<dbReference type="AlphaFoldDB" id="A0AAN1JM59"/>
<sequence length="244" mass="26660">MPRFRPIREGGQRRLQTDGGTLTHMAQFGFVDSLRMPLSGDSPDERIARAVPLAATPGEAYVERRGIPLAVAHAAGMRFDPDWNGRAAVLIGLYDCEGALTAVHGRYLTTVRGQNKMLTVGRGGGVANVGEGWHARRLILVEGIFDALSLATCGWPSVATIGRWAPWLPQVCARRDVWLGFDANAPGDREAARYSQLLAQSSISRLLPPPRCKDWNTALVKRGSAAVARWLRDHIADTNEISDR</sequence>
<dbReference type="SUPFAM" id="SSF56731">
    <property type="entry name" value="DNA primase core"/>
    <property type="match status" value="1"/>
</dbReference>
<organism evidence="1 2">
    <name type="scientific">Paraburkholderia hospita</name>
    <dbReference type="NCBI Taxonomy" id="169430"/>
    <lineage>
        <taxon>Bacteria</taxon>
        <taxon>Pseudomonadati</taxon>
        <taxon>Pseudomonadota</taxon>
        <taxon>Betaproteobacteria</taxon>
        <taxon>Burkholderiales</taxon>
        <taxon>Burkholderiaceae</taxon>
        <taxon>Paraburkholderia</taxon>
    </lineage>
</organism>
<dbReference type="Pfam" id="PF13155">
    <property type="entry name" value="Toprim_2"/>
    <property type="match status" value="1"/>
</dbReference>
<dbReference type="Gene3D" id="3.40.1360.10">
    <property type="match status" value="1"/>
</dbReference>